<dbReference type="EMBL" id="JAUZQC010000008">
    <property type="protein sequence ID" value="KAK5866751.1"/>
    <property type="molecule type" value="Genomic_DNA"/>
</dbReference>
<evidence type="ECO:0000256" key="3">
    <source>
        <dbReference type="ARBA" id="ARBA00022525"/>
    </source>
</evidence>
<reference evidence="10 11" key="2">
    <citation type="journal article" date="2023" name="Mol. Biol. Evol.">
        <title>Genomics of Secondarily Temperate Adaptation in the Only Non-Antarctic Icefish.</title>
        <authorList>
            <person name="Rivera-Colon A.G."/>
            <person name="Rayamajhi N."/>
            <person name="Minhas B.F."/>
            <person name="Madrigal G."/>
            <person name="Bilyk K.T."/>
            <person name="Yoon V."/>
            <person name="Hune M."/>
            <person name="Gregory S."/>
            <person name="Cheng C.H.C."/>
            <person name="Catchen J.M."/>
        </authorList>
    </citation>
    <scope>NUCLEOTIDE SEQUENCE [LARGE SCALE GENOMIC DNA]</scope>
    <source>
        <strain evidence="10">JMC-PN-2008</strain>
    </source>
</reference>
<dbReference type="Proteomes" id="UP001346869">
    <property type="component" value="Unassembled WGS sequence"/>
</dbReference>
<evidence type="ECO:0000256" key="5">
    <source>
        <dbReference type="ARBA" id="ARBA00022734"/>
    </source>
</evidence>
<keyword evidence="6" id="KW-1015">Disulfide bond</keyword>
<dbReference type="GO" id="GO:0030246">
    <property type="term" value="F:carbohydrate binding"/>
    <property type="evidence" value="ECO:0007669"/>
    <property type="project" value="UniProtKB-UniRule"/>
</dbReference>
<sequence length="202" mass="21691">MTRRPKDLRQALSDGAEQSGQNQKKEAAGAGPCSLKRSCPQGQFSFLLQSGAANIVAPKICFQNKLVLGSIMNNAGAGINVAIIDGQTGRTVQTSFFNMYSGDVNPLVELLQGVQTGSVVLMASYDEPATKLSEDARRLISELGSVSVKSLGFRDSWVFVGGKGASKDSAVEKHMKNNKETNKYDQWPELVEVQGCIAKYLG</sequence>
<evidence type="ECO:0000256" key="2">
    <source>
        <dbReference type="ARBA" id="ARBA00010905"/>
    </source>
</evidence>
<dbReference type="InterPro" id="IPR039220">
    <property type="entry name" value="FAM3"/>
</dbReference>
<evidence type="ECO:0000256" key="4">
    <source>
        <dbReference type="ARBA" id="ARBA00022729"/>
    </source>
</evidence>
<comment type="similarity">
    <text evidence="2">Belongs to the FAM3 family.</text>
</comment>
<accession>A0AAN7XTV8</accession>
<evidence type="ECO:0000256" key="1">
    <source>
        <dbReference type="ARBA" id="ARBA00004613"/>
    </source>
</evidence>
<keyword evidence="4" id="KW-0732">Signal</keyword>
<evidence type="ECO:0000256" key="7">
    <source>
        <dbReference type="PROSITE-ProRule" id="PRU01375"/>
    </source>
</evidence>
<dbReference type="CDD" id="cd13940">
    <property type="entry name" value="ILEI_FAM3C"/>
    <property type="match status" value="1"/>
</dbReference>
<gene>
    <name evidence="10" type="ORF">PBY51_011302</name>
</gene>
<dbReference type="AlphaFoldDB" id="A0AAN7XTV8"/>
<dbReference type="InterPro" id="IPR039475">
    <property type="entry name" value="ILEI_FAM3C"/>
</dbReference>
<name>A0AAN7XTV8_ELEMC</name>
<keyword evidence="5 7" id="KW-0430">Lectin</keyword>
<dbReference type="GO" id="GO:0005576">
    <property type="term" value="C:extracellular region"/>
    <property type="evidence" value="ECO:0007669"/>
    <property type="project" value="UniProtKB-SubCell"/>
</dbReference>
<evidence type="ECO:0000313" key="11">
    <source>
        <dbReference type="Proteomes" id="UP001346869"/>
    </source>
</evidence>
<dbReference type="InterPro" id="IPR039477">
    <property type="entry name" value="ILEI/PANDER_dom"/>
</dbReference>
<proteinExistence type="inferred from homology"/>
<keyword evidence="3" id="KW-0964">Secreted</keyword>
<dbReference type="PROSITE" id="PS52031">
    <property type="entry name" value="GG_LECTIN"/>
    <property type="match status" value="1"/>
</dbReference>
<dbReference type="PANTHER" id="PTHR14592">
    <property type="entry name" value="UNCHARACTERIZED FAM3"/>
    <property type="match status" value="1"/>
</dbReference>
<feature type="domain" description="ILEI/PANDER" evidence="9">
    <location>
        <begin position="78"/>
        <end position="165"/>
    </location>
</feature>
<evidence type="ECO:0000256" key="8">
    <source>
        <dbReference type="SAM" id="MobiDB-lite"/>
    </source>
</evidence>
<evidence type="ECO:0000313" key="10">
    <source>
        <dbReference type="EMBL" id="KAK5866751.1"/>
    </source>
</evidence>
<dbReference type="Pfam" id="PF15711">
    <property type="entry name" value="ILEI"/>
    <property type="match status" value="1"/>
</dbReference>
<reference evidence="10 11" key="1">
    <citation type="journal article" date="2023" name="Genes (Basel)">
        <title>Chromosome-Level Genome Assembly and Circadian Gene Repertoire of the Patagonia Blennie Eleginops maclovinus-The Closest Ancestral Proxy of Antarctic Cryonotothenioids.</title>
        <authorList>
            <person name="Cheng C.C."/>
            <person name="Rivera-Colon A.G."/>
            <person name="Minhas B.F."/>
            <person name="Wilson L."/>
            <person name="Rayamajhi N."/>
            <person name="Vargas-Chacoff L."/>
            <person name="Catchen J.M."/>
        </authorList>
    </citation>
    <scope>NUCLEOTIDE SEQUENCE [LARGE SCALE GENOMIC DNA]</scope>
    <source>
        <strain evidence="10">JMC-PN-2008</strain>
    </source>
</reference>
<evidence type="ECO:0000256" key="6">
    <source>
        <dbReference type="ARBA" id="ARBA00023157"/>
    </source>
</evidence>
<comment type="caution">
    <text evidence="10">The sequence shown here is derived from an EMBL/GenBank/DDBJ whole genome shotgun (WGS) entry which is preliminary data.</text>
</comment>
<evidence type="ECO:0000259" key="9">
    <source>
        <dbReference type="Pfam" id="PF15711"/>
    </source>
</evidence>
<protein>
    <recommendedName>
        <fullName evidence="9">ILEI/PANDER domain-containing protein</fullName>
    </recommendedName>
</protein>
<comment type="subcellular location">
    <subcellularLocation>
        <location evidence="1">Secreted</location>
    </subcellularLocation>
</comment>
<organism evidence="10 11">
    <name type="scientific">Eleginops maclovinus</name>
    <name type="common">Patagonian blennie</name>
    <name type="synonym">Eleginus maclovinus</name>
    <dbReference type="NCBI Taxonomy" id="56733"/>
    <lineage>
        <taxon>Eukaryota</taxon>
        <taxon>Metazoa</taxon>
        <taxon>Chordata</taxon>
        <taxon>Craniata</taxon>
        <taxon>Vertebrata</taxon>
        <taxon>Euteleostomi</taxon>
        <taxon>Actinopterygii</taxon>
        <taxon>Neopterygii</taxon>
        <taxon>Teleostei</taxon>
        <taxon>Neoteleostei</taxon>
        <taxon>Acanthomorphata</taxon>
        <taxon>Eupercaria</taxon>
        <taxon>Perciformes</taxon>
        <taxon>Notothenioidei</taxon>
        <taxon>Eleginopidae</taxon>
        <taxon>Eleginops</taxon>
    </lineage>
</organism>
<keyword evidence="11" id="KW-1185">Reference proteome</keyword>
<feature type="region of interest" description="Disordered" evidence="8">
    <location>
        <begin position="1"/>
        <end position="33"/>
    </location>
</feature>